<comment type="caution">
    <text evidence="1">The sequence shown here is derived from an EMBL/GenBank/DDBJ whole genome shotgun (WGS) entry which is preliminary data.</text>
</comment>
<dbReference type="RefSeq" id="XP_067820811.1">
    <property type="nucleotide sequence ID" value="XM_067966958.1"/>
</dbReference>
<evidence type="ECO:0000313" key="1">
    <source>
        <dbReference type="EMBL" id="TDH71312.1"/>
    </source>
</evidence>
<sequence length="143" mass="16040">MCIKTFVAAVSLLTYRPMSLLNSDYNVFTKLYERRLWPLLSCINSEAQIRSIHGRNIASALDLYKVAGITAKRVVKCEAYDTVLRPLIAASLRWHGFESTFVGIIDSLHMATLSVAKRRQFGPLCFTSCPTSQRFAGQLHGAR</sequence>
<protein>
    <submittedName>
        <fullName evidence="1">Uncharacterized protein</fullName>
    </submittedName>
</protein>
<keyword evidence="2" id="KW-1185">Reference proteome</keyword>
<name>A0A976IGQ4_BRELC</name>
<dbReference type="EMBL" id="SHOA02000004">
    <property type="protein sequence ID" value="TDH71312.1"/>
    <property type="molecule type" value="Genomic_DNA"/>
</dbReference>
<accession>A0A976IGQ4</accession>
<dbReference type="GeneID" id="94352629"/>
<dbReference type="Proteomes" id="UP000294530">
    <property type="component" value="Unassembled WGS sequence"/>
</dbReference>
<dbReference type="KEGG" id="blac:94352629"/>
<gene>
    <name evidence="1" type="ORF">CCR75_008911</name>
</gene>
<organism evidence="1 2">
    <name type="scientific">Bremia lactucae</name>
    <name type="common">Lettuce downy mildew</name>
    <dbReference type="NCBI Taxonomy" id="4779"/>
    <lineage>
        <taxon>Eukaryota</taxon>
        <taxon>Sar</taxon>
        <taxon>Stramenopiles</taxon>
        <taxon>Oomycota</taxon>
        <taxon>Peronosporomycetes</taxon>
        <taxon>Peronosporales</taxon>
        <taxon>Peronosporaceae</taxon>
        <taxon>Bremia</taxon>
    </lineage>
</organism>
<proteinExistence type="predicted"/>
<reference evidence="1 2" key="1">
    <citation type="journal article" date="2021" name="Genome Biol.">
        <title>AFLAP: assembly-free linkage analysis pipeline using k-mers from genome sequencing data.</title>
        <authorList>
            <person name="Fletcher K."/>
            <person name="Zhang L."/>
            <person name="Gil J."/>
            <person name="Han R."/>
            <person name="Cavanaugh K."/>
            <person name="Michelmore R."/>
        </authorList>
    </citation>
    <scope>NUCLEOTIDE SEQUENCE [LARGE SCALE GENOMIC DNA]</scope>
    <source>
        <strain evidence="1 2">SF5</strain>
    </source>
</reference>
<dbReference type="OrthoDB" id="128808at2759"/>
<dbReference type="AlphaFoldDB" id="A0A976IGQ4"/>
<evidence type="ECO:0000313" key="2">
    <source>
        <dbReference type="Proteomes" id="UP000294530"/>
    </source>
</evidence>